<evidence type="ECO:0000256" key="7">
    <source>
        <dbReference type="ARBA" id="ARBA00023212"/>
    </source>
</evidence>
<comment type="function">
    <text evidence="8">Tubulin is the major constituent of microtubules, protein filaments consisting of alpha- and beta-tubulin heterodimers. Gamma-tubulin is a key component of the gamma-tubulin ring complex (gTuRC) which mediates microtubule nucleation. The gTuRC regulates the minus-end nucleation of alpha-beta tubulin heterodimers that grow into microtubule protafilaments, a critical step in centrosome duplication and spindle formation.</text>
</comment>
<evidence type="ECO:0000256" key="4">
    <source>
        <dbReference type="ARBA" id="ARBA00022701"/>
    </source>
</evidence>
<dbReference type="Gene3D" id="3.30.1330.20">
    <property type="entry name" value="Tubulin/FtsZ, C-terminal domain"/>
    <property type="match status" value="1"/>
</dbReference>
<dbReference type="SMART" id="SM00864">
    <property type="entry name" value="Tubulin"/>
    <property type="match status" value="1"/>
</dbReference>
<dbReference type="CDD" id="cd02188">
    <property type="entry name" value="gamma_tubulin"/>
    <property type="match status" value="1"/>
</dbReference>
<dbReference type="InterPro" id="IPR013838">
    <property type="entry name" value="Beta-tubulin_BS"/>
</dbReference>
<dbReference type="PRINTS" id="PR01164">
    <property type="entry name" value="GAMMATUBULIN"/>
</dbReference>
<dbReference type="GO" id="GO:0000280">
    <property type="term" value="P:nuclear division"/>
    <property type="evidence" value="ECO:0007669"/>
    <property type="project" value="UniProtKB-ARBA"/>
</dbReference>
<dbReference type="InterPro" id="IPR000217">
    <property type="entry name" value="Tubulin"/>
</dbReference>
<evidence type="ECO:0000256" key="8">
    <source>
        <dbReference type="RuleBase" id="RU000352"/>
    </source>
</evidence>
<organism evidence="10">
    <name type="scientific">Menopon gallinae</name>
    <name type="common">poultry shaft louse</name>
    <dbReference type="NCBI Taxonomy" id="328185"/>
    <lineage>
        <taxon>Eukaryota</taxon>
        <taxon>Metazoa</taxon>
        <taxon>Ecdysozoa</taxon>
        <taxon>Arthropoda</taxon>
        <taxon>Hexapoda</taxon>
        <taxon>Insecta</taxon>
        <taxon>Pterygota</taxon>
        <taxon>Neoptera</taxon>
        <taxon>Paraneoptera</taxon>
        <taxon>Psocodea</taxon>
        <taxon>Troctomorpha</taxon>
        <taxon>Phthiraptera</taxon>
        <taxon>Amblycera</taxon>
        <taxon>Menoponidae</taxon>
        <taxon>Menopon</taxon>
    </lineage>
</organism>
<evidence type="ECO:0000256" key="2">
    <source>
        <dbReference type="ARBA" id="ARBA00009636"/>
    </source>
</evidence>
<dbReference type="EMBL" id="JARGDH010000006">
    <property type="protein sequence ID" value="KAL0265545.1"/>
    <property type="molecule type" value="Genomic_DNA"/>
</dbReference>
<dbReference type="GO" id="GO:0005813">
    <property type="term" value="C:centrosome"/>
    <property type="evidence" value="ECO:0007669"/>
    <property type="project" value="UniProtKB-ARBA"/>
</dbReference>
<dbReference type="InterPro" id="IPR018316">
    <property type="entry name" value="Tubulin/FtsZ_2-layer-sand-dom"/>
</dbReference>
<dbReference type="InterPro" id="IPR002454">
    <property type="entry name" value="Gamma_tubulin"/>
</dbReference>
<sequence>MREIIALQVGQCGNQIGNEFWSRICKEHNISSDGYSGNDDLDDRKDIFFYQADNNRYVPRAVLADLEPRVINAVHNGFYNEENIFLSNDGCGAGNNWAHGYCTGQTMKDEIVDALQREVEGCDLLESFLLFHSVAGGTGSGLGSLLLEEIRSLFPKKIIQSYSIFPNNTEISDVVVQPYNSVLSLQRLHQCCDAVVVMDNGALGKIALDTLRIKTPNYNQINLLISTVISASTNTIRFPTYMFSDMSSIVSATVPYNNLKFLVSSYSPFINKENRIVRKCTVDEILRRLYSDKTRMAYCDVSRAYSYISIFNVLNNVENIVDAQKALLKNFNISFVPWMPPLSHTVIGRNLKGRVCGLSLGNYTGISTLFRKICDQYDVLRQRNAYIENYRKFCSDLGIFDEARECVQHLIEEYQSSELSSFKNK</sequence>
<dbReference type="AlphaFoldDB" id="A0AAW2H751"/>
<dbReference type="GO" id="GO:0031122">
    <property type="term" value="P:cytoplasmic microtubule organization"/>
    <property type="evidence" value="ECO:0007669"/>
    <property type="project" value="InterPro"/>
</dbReference>
<protein>
    <recommendedName>
        <fullName evidence="8">Tubulin gamma chain</fullName>
    </recommendedName>
</protein>
<reference evidence="10" key="1">
    <citation type="journal article" date="2024" name="Gigascience">
        <title>Chromosome-level genome of the poultry shaft louse Menopon gallinae provides insight into the host-switching and adaptive evolution of parasitic lice.</title>
        <authorList>
            <person name="Xu Y."/>
            <person name="Ma L."/>
            <person name="Liu S."/>
            <person name="Liang Y."/>
            <person name="Liu Q."/>
            <person name="He Z."/>
            <person name="Tian L."/>
            <person name="Duan Y."/>
            <person name="Cai W."/>
            <person name="Li H."/>
            <person name="Song F."/>
        </authorList>
    </citation>
    <scope>NUCLEOTIDE SEQUENCE</scope>
    <source>
        <strain evidence="10">Cailab_2023a</strain>
    </source>
</reference>
<evidence type="ECO:0000256" key="3">
    <source>
        <dbReference type="ARBA" id="ARBA00022490"/>
    </source>
</evidence>
<feature type="domain" description="Tubulin/FtsZ GTPase" evidence="9">
    <location>
        <begin position="45"/>
        <end position="240"/>
    </location>
</feature>
<keyword evidence="7" id="KW-0206">Cytoskeleton</keyword>
<evidence type="ECO:0000259" key="9">
    <source>
        <dbReference type="SMART" id="SM00864"/>
    </source>
</evidence>
<dbReference type="GO" id="GO:0005525">
    <property type="term" value="F:GTP binding"/>
    <property type="evidence" value="ECO:0007669"/>
    <property type="project" value="UniProtKB-UniRule"/>
</dbReference>
<dbReference type="InterPro" id="IPR003008">
    <property type="entry name" value="Tubulin_FtsZ_GTPase"/>
</dbReference>
<evidence type="ECO:0000256" key="6">
    <source>
        <dbReference type="ARBA" id="ARBA00023134"/>
    </source>
</evidence>
<evidence type="ECO:0000256" key="5">
    <source>
        <dbReference type="ARBA" id="ARBA00022741"/>
    </source>
</evidence>
<dbReference type="PANTHER" id="PTHR11588">
    <property type="entry name" value="TUBULIN"/>
    <property type="match status" value="1"/>
</dbReference>
<dbReference type="GO" id="GO:0007020">
    <property type="term" value="P:microtubule nucleation"/>
    <property type="evidence" value="ECO:0007669"/>
    <property type="project" value="InterPro"/>
</dbReference>
<comment type="similarity">
    <text evidence="2 8">Belongs to the tubulin family.</text>
</comment>
<keyword evidence="3" id="KW-0963">Cytoplasm</keyword>
<dbReference type="GO" id="GO:0000930">
    <property type="term" value="C:gamma-tubulin complex"/>
    <property type="evidence" value="ECO:0007669"/>
    <property type="project" value="InterPro"/>
</dbReference>
<dbReference type="PROSITE" id="PS00227">
    <property type="entry name" value="TUBULIN"/>
    <property type="match status" value="1"/>
</dbReference>
<dbReference type="Gene3D" id="1.10.287.600">
    <property type="entry name" value="Helix hairpin bin"/>
    <property type="match status" value="1"/>
</dbReference>
<accession>A0AAW2H751</accession>
<comment type="subcellular location">
    <subcellularLocation>
        <location evidence="1">Cytoplasm</location>
        <location evidence="1">Cytoskeleton</location>
        <location evidence="1">Microtubule organizing center</location>
    </subcellularLocation>
</comment>
<gene>
    <name evidence="10" type="ORF">PYX00_011257</name>
</gene>
<dbReference type="Gene3D" id="3.40.50.1440">
    <property type="entry name" value="Tubulin/FtsZ, GTPase domain"/>
    <property type="match status" value="1"/>
</dbReference>
<dbReference type="InterPro" id="IPR023123">
    <property type="entry name" value="Tubulin_C"/>
</dbReference>
<dbReference type="InterPro" id="IPR037103">
    <property type="entry name" value="Tubulin/FtsZ-like_C"/>
</dbReference>
<evidence type="ECO:0000313" key="10">
    <source>
        <dbReference type="EMBL" id="KAL0265545.1"/>
    </source>
</evidence>
<keyword evidence="5 8" id="KW-0547">Nucleotide-binding</keyword>
<name>A0AAW2H751_9NEOP</name>
<dbReference type="Pfam" id="PF00091">
    <property type="entry name" value="Tubulin"/>
    <property type="match status" value="1"/>
</dbReference>
<proteinExistence type="inferred from homology"/>
<dbReference type="SUPFAM" id="SSF55307">
    <property type="entry name" value="Tubulin C-terminal domain-like"/>
    <property type="match status" value="1"/>
</dbReference>
<keyword evidence="4 8" id="KW-0493">Microtubule</keyword>
<dbReference type="SUPFAM" id="SSF52490">
    <property type="entry name" value="Tubulin nucleotide-binding domain-like"/>
    <property type="match status" value="1"/>
</dbReference>
<dbReference type="GO" id="GO:0005874">
    <property type="term" value="C:microtubule"/>
    <property type="evidence" value="ECO:0007669"/>
    <property type="project" value="UniProtKB-KW"/>
</dbReference>
<dbReference type="FunFam" id="1.10.287.600:FF:000004">
    <property type="entry name" value="Tubulin gamma chain"/>
    <property type="match status" value="1"/>
</dbReference>
<dbReference type="InterPro" id="IPR017975">
    <property type="entry name" value="Tubulin_CS"/>
</dbReference>
<dbReference type="PRINTS" id="PR01161">
    <property type="entry name" value="TUBULIN"/>
</dbReference>
<comment type="caution">
    <text evidence="10">The sequence shown here is derived from an EMBL/GenBank/DDBJ whole genome shotgun (WGS) entry which is preliminary data.</text>
</comment>
<dbReference type="PROSITE" id="PS00228">
    <property type="entry name" value="TUBULIN_B_AUTOREG"/>
    <property type="match status" value="1"/>
</dbReference>
<dbReference type="InterPro" id="IPR008280">
    <property type="entry name" value="Tub_FtsZ_C"/>
</dbReference>
<evidence type="ECO:0000256" key="1">
    <source>
        <dbReference type="ARBA" id="ARBA00004267"/>
    </source>
</evidence>
<dbReference type="Pfam" id="PF03953">
    <property type="entry name" value="Tubulin_C"/>
    <property type="match status" value="1"/>
</dbReference>
<dbReference type="GO" id="GO:0098813">
    <property type="term" value="P:nuclear chromosome segregation"/>
    <property type="evidence" value="ECO:0007669"/>
    <property type="project" value="UniProtKB-ARBA"/>
</dbReference>
<keyword evidence="6 8" id="KW-0342">GTP-binding</keyword>
<dbReference type="InterPro" id="IPR036525">
    <property type="entry name" value="Tubulin/FtsZ_GTPase_sf"/>
</dbReference>